<name>A0A8C9KIK5_PANTA</name>
<dbReference type="AlphaFoldDB" id="A0A8C9KIK5"/>
<organism evidence="2 3">
    <name type="scientific">Panthera tigris altaica</name>
    <name type="common">Siberian tiger</name>
    <dbReference type="NCBI Taxonomy" id="74533"/>
    <lineage>
        <taxon>Eukaryota</taxon>
        <taxon>Metazoa</taxon>
        <taxon>Chordata</taxon>
        <taxon>Craniata</taxon>
        <taxon>Vertebrata</taxon>
        <taxon>Euteleostomi</taxon>
        <taxon>Mammalia</taxon>
        <taxon>Eutheria</taxon>
        <taxon>Laurasiatheria</taxon>
        <taxon>Carnivora</taxon>
        <taxon>Feliformia</taxon>
        <taxon>Felidae</taxon>
        <taxon>Pantherinae</taxon>
        <taxon>Panthera</taxon>
    </lineage>
</organism>
<sequence>MGDGSPGAVFNWYLDDTLLEKAEPLPPACRLQGFWPRALILLQSNTSTLRLNSSFLQTWGQALRIRATGSCLHCGSEPTLQSVYLPLGKVNNDFMLTVVIFVSNRAGDKQQAHALVKVGLGDTHVENVAFQAAVVENITTALRGERDPERLFQLARAVASVLDQECQGRGCRRLLNVDVRQKVLKMGPFYTVHWGPGVWGGEWNLWSCGEDFGIS</sequence>
<accession>A0A8C9KIK5</accession>
<evidence type="ECO:0000313" key="2">
    <source>
        <dbReference type="Ensembl" id="ENSPTIP00000016457.1"/>
    </source>
</evidence>
<dbReference type="InterPro" id="IPR014010">
    <property type="entry name" value="REJ_dom"/>
</dbReference>
<evidence type="ECO:0000259" key="1">
    <source>
        <dbReference type="PROSITE" id="PS51111"/>
    </source>
</evidence>
<feature type="domain" description="REJ" evidence="1">
    <location>
        <begin position="1"/>
        <end position="215"/>
    </location>
</feature>
<reference evidence="2" key="2">
    <citation type="submission" date="2025-09" db="UniProtKB">
        <authorList>
            <consortium name="Ensembl"/>
        </authorList>
    </citation>
    <scope>IDENTIFICATION</scope>
</reference>
<dbReference type="GO" id="GO:0016020">
    <property type="term" value="C:membrane"/>
    <property type="evidence" value="ECO:0007669"/>
    <property type="project" value="UniProtKB-SubCell"/>
</dbReference>
<dbReference type="Ensembl" id="ENSPTIT00000020627.1">
    <property type="protein sequence ID" value="ENSPTIP00000016457.1"/>
    <property type="gene ID" value="ENSPTIG00000015213.1"/>
</dbReference>
<proteinExistence type="predicted"/>
<dbReference type="Proteomes" id="UP000675900">
    <property type="component" value="Unassembled WGS sequence"/>
</dbReference>
<dbReference type="GeneTree" id="ENSGT00940000161577"/>
<keyword evidence="3" id="KW-1185">Reference proteome</keyword>
<evidence type="ECO:0000313" key="3">
    <source>
        <dbReference type="Proteomes" id="UP000675900"/>
    </source>
</evidence>
<reference evidence="2" key="1">
    <citation type="submission" date="2025-08" db="UniProtKB">
        <authorList>
            <consortium name="Ensembl"/>
        </authorList>
    </citation>
    <scope>IDENTIFICATION</scope>
</reference>
<protein>
    <recommendedName>
        <fullName evidence="1">REJ domain-containing protein</fullName>
    </recommendedName>
</protein>
<dbReference type="PROSITE" id="PS51111">
    <property type="entry name" value="REJ"/>
    <property type="match status" value="1"/>
</dbReference>